<accession>A0A7C3VNW1</accession>
<name>A0A7C3VNW1_9CYAN</name>
<dbReference type="AlphaFoldDB" id="A0A7C3VNW1"/>
<evidence type="ECO:0000313" key="1">
    <source>
        <dbReference type="EMBL" id="HGG02478.1"/>
    </source>
</evidence>
<dbReference type="Pfam" id="PF16277">
    <property type="entry name" value="DUF4926"/>
    <property type="match status" value="1"/>
</dbReference>
<dbReference type="EMBL" id="DSPX01000186">
    <property type="protein sequence ID" value="HGG02478.1"/>
    <property type="molecule type" value="Genomic_DNA"/>
</dbReference>
<reference evidence="1" key="1">
    <citation type="journal article" date="2020" name="mSystems">
        <title>Genome- and Community-Level Interaction Insights into Carbon Utilization and Element Cycling Functions of Hydrothermarchaeota in Hydrothermal Sediment.</title>
        <authorList>
            <person name="Zhou Z."/>
            <person name="Liu Y."/>
            <person name="Xu W."/>
            <person name="Pan J."/>
            <person name="Luo Z.H."/>
            <person name="Li M."/>
        </authorList>
    </citation>
    <scope>NUCLEOTIDE SEQUENCE [LARGE SCALE GENOMIC DNA]</scope>
    <source>
        <strain evidence="1">SpSt-374</strain>
    </source>
</reference>
<protein>
    <submittedName>
        <fullName evidence="1">DUF4926 domain-containing protein</fullName>
    </submittedName>
</protein>
<organism evidence="1">
    <name type="scientific">Planktothricoides sp. SpSt-374</name>
    <dbReference type="NCBI Taxonomy" id="2282167"/>
    <lineage>
        <taxon>Bacteria</taxon>
        <taxon>Bacillati</taxon>
        <taxon>Cyanobacteriota</taxon>
        <taxon>Cyanophyceae</taxon>
        <taxon>Oscillatoriophycideae</taxon>
        <taxon>Oscillatoriales</taxon>
        <taxon>Oscillatoriaceae</taxon>
        <taxon>Planktothricoides</taxon>
    </lineage>
</organism>
<gene>
    <name evidence="1" type="ORF">ENR15_17985</name>
</gene>
<proteinExistence type="predicted"/>
<dbReference type="InterPro" id="IPR032568">
    <property type="entry name" value="DUF4926"/>
</dbReference>
<comment type="caution">
    <text evidence="1">The sequence shown here is derived from an EMBL/GenBank/DDBJ whole genome shotgun (WGS) entry which is preliminary data.</text>
</comment>
<sequence length="90" mass="9988">MPKNPVNLLDVVALTVDLPEYNLWRGQVGTVVEILAKGAAFEVEFSDSPTETLRERTGRTYESLGLSPEQIMVLRFQPVTPDSQPEMAVV</sequence>